<evidence type="ECO:0000313" key="4">
    <source>
        <dbReference type="Proteomes" id="UP000694569"/>
    </source>
</evidence>
<dbReference type="Gene3D" id="1.10.10.60">
    <property type="entry name" value="Homeodomain-like"/>
    <property type="match status" value="2"/>
</dbReference>
<dbReference type="InterPro" id="IPR004875">
    <property type="entry name" value="DDE_SF_endonuclease_dom"/>
</dbReference>
<feature type="domain" description="HTH CENPB-type" evidence="2">
    <location>
        <begin position="67"/>
        <end position="147"/>
    </location>
</feature>
<dbReference type="InterPro" id="IPR006600">
    <property type="entry name" value="HTH_CenpB_DNA-bd_dom"/>
</dbReference>
<evidence type="ECO:0000313" key="3">
    <source>
        <dbReference type="Ensembl" id="ENSLLEP00000029095.1"/>
    </source>
</evidence>
<dbReference type="Ensembl" id="ENSLLET00000030226.1">
    <property type="protein sequence ID" value="ENSLLEP00000029095.1"/>
    <property type="gene ID" value="ENSLLEG00000018480.1"/>
</dbReference>
<dbReference type="PANTHER" id="PTHR19303">
    <property type="entry name" value="TRANSPOSON"/>
    <property type="match status" value="1"/>
</dbReference>
<reference evidence="3" key="1">
    <citation type="submission" date="2025-08" db="UniProtKB">
        <authorList>
            <consortium name="Ensembl"/>
        </authorList>
    </citation>
    <scope>IDENTIFICATION</scope>
</reference>
<dbReference type="SUPFAM" id="SSF46689">
    <property type="entry name" value="Homeodomain-like"/>
    <property type="match status" value="2"/>
</dbReference>
<dbReference type="InterPro" id="IPR050863">
    <property type="entry name" value="CenT-Element_Derived"/>
</dbReference>
<dbReference type="Pfam" id="PF03221">
    <property type="entry name" value="HTH_Tnp_Tc5"/>
    <property type="match status" value="1"/>
</dbReference>
<name>A0A8C5PXM0_9ANUR</name>
<dbReference type="GO" id="GO:0005634">
    <property type="term" value="C:nucleus"/>
    <property type="evidence" value="ECO:0007669"/>
    <property type="project" value="TreeGrafter"/>
</dbReference>
<dbReference type="GeneTree" id="ENSGT00940000167849"/>
<keyword evidence="4" id="KW-1185">Reference proteome</keyword>
<dbReference type="InterPro" id="IPR009057">
    <property type="entry name" value="Homeodomain-like_sf"/>
</dbReference>
<dbReference type="OrthoDB" id="125347at2759"/>
<dbReference type="PANTHER" id="PTHR19303:SF27">
    <property type="entry name" value="HTH CENPB-TYPE DOMAIN-CONTAINING PROTEIN"/>
    <property type="match status" value="1"/>
</dbReference>
<sequence>MKKKVEKEGGKEMITVEVKKEIIDKHERGMRVANIARFYNKSTSTICTILKRKEEIKGLDAAKGVTRVSKQRPRVLEDVEKLLLVWINEKQLVGDALSENIICEKAKALYADLESNRPGTSTENEGFKASRGWFDNFKRRSGIHSVVRHREAASSDTKAAEAFAAEFHKLMVSECYLPQQVFNCDETGLFWKKMPKRTYITAEERAMPGPKPMKDRLTLLLCANASGDFKIKPLLVYHSENPRAFKKCKVQKSRLNVMWRSNTKAWVTRTFFVEWMNEVFGPTVKKYLLEKHLPLKVLLIMDNAPAHPPGLEDDLLEEFEFIKVKFLPPNTTPILQPMDQQVISNFKKLYTKALFQLCFEVTKETNLALREFWKNHFHIVNSLKIIAKAWDGVTMRTLNSGWRKLWPDCVIGHDFEGFAQDWEPPVVDDIVSLGKIMGLEVNEDDIQELVEEHGQELTTDDLMALHREQQQEVVEISSEEEDKKAEEYLTSNEIREMCKMWETVKNFVAKHHPNKAVAVRTINLFNDNAMSHFHQMLKRGKRKCPLHNLLKSLKDSSDPVSDKRPKQ</sequence>
<organism evidence="3 4">
    <name type="scientific">Leptobrachium leishanense</name>
    <name type="common">Leishan spiny toad</name>
    <dbReference type="NCBI Taxonomy" id="445787"/>
    <lineage>
        <taxon>Eukaryota</taxon>
        <taxon>Metazoa</taxon>
        <taxon>Chordata</taxon>
        <taxon>Craniata</taxon>
        <taxon>Vertebrata</taxon>
        <taxon>Euteleostomi</taxon>
        <taxon>Amphibia</taxon>
        <taxon>Batrachia</taxon>
        <taxon>Anura</taxon>
        <taxon>Pelobatoidea</taxon>
        <taxon>Megophryidae</taxon>
        <taxon>Leptobrachium</taxon>
    </lineage>
</organism>
<dbReference type="SMART" id="SM00674">
    <property type="entry name" value="CENPB"/>
    <property type="match status" value="1"/>
</dbReference>
<dbReference type="Pfam" id="PF03184">
    <property type="entry name" value="DDE_1"/>
    <property type="match status" value="1"/>
</dbReference>
<dbReference type="Proteomes" id="UP000694569">
    <property type="component" value="Unplaced"/>
</dbReference>
<accession>A0A8C5PXM0</accession>
<dbReference type="Gene3D" id="3.30.420.10">
    <property type="entry name" value="Ribonuclease H-like superfamily/Ribonuclease H"/>
    <property type="match status" value="1"/>
</dbReference>
<dbReference type="PROSITE" id="PS51253">
    <property type="entry name" value="HTH_CENPB"/>
    <property type="match status" value="1"/>
</dbReference>
<dbReference type="InterPro" id="IPR036397">
    <property type="entry name" value="RNaseH_sf"/>
</dbReference>
<evidence type="ECO:0000256" key="1">
    <source>
        <dbReference type="ARBA" id="ARBA00023125"/>
    </source>
</evidence>
<proteinExistence type="predicted"/>
<keyword evidence="1" id="KW-0238">DNA-binding</keyword>
<evidence type="ECO:0000259" key="2">
    <source>
        <dbReference type="PROSITE" id="PS51253"/>
    </source>
</evidence>
<dbReference type="AlphaFoldDB" id="A0A8C5PXM0"/>
<protein>
    <recommendedName>
        <fullName evidence="2">HTH CENPB-type domain-containing protein</fullName>
    </recommendedName>
</protein>
<dbReference type="GO" id="GO:0003677">
    <property type="term" value="F:DNA binding"/>
    <property type="evidence" value="ECO:0007669"/>
    <property type="project" value="UniProtKB-KW"/>
</dbReference>
<reference evidence="3" key="2">
    <citation type="submission" date="2025-09" db="UniProtKB">
        <authorList>
            <consortium name="Ensembl"/>
        </authorList>
    </citation>
    <scope>IDENTIFICATION</scope>
</reference>